<feature type="transmembrane region" description="Helical" evidence="7">
    <location>
        <begin position="112"/>
        <end position="133"/>
    </location>
</feature>
<evidence type="ECO:0000256" key="4">
    <source>
        <dbReference type="ARBA" id="ARBA00022692"/>
    </source>
</evidence>
<keyword evidence="3" id="KW-1003">Cell membrane</keyword>
<comment type="subcellular location">
    <subcellularLocation>
        <location evidence="1">Cell membrane</location>
        <topology evidence="1">Multi-pass membrane protein</topology>
    </subcellularLocation>
</comment>
<keyword evidence="4 7" id="KW-0812">Transmembrane</keyword>
<evidence type="ECO:0000256" key="2">
    <source>
        <dbReference type="ARBA" id="ARBA00022448"/>
    </source>
</evidence>
<evidence type="ECO:0000256" key="6">
    <source>
        <dbReference type="ARBA" id="ARBA00023136"/>
    </source>
</evidence>
<reference evidence="9 11" key="3">
    <citation type="journal article" date="2019" name="Sci. Rep.">
        <title>Insight into the biology of Mycobacterium mucogenicum and Mycobacterium neoaurum clade members.</title>
        <authorList>
            <person name="Behra P.R.K."/>
            <person name="Pettersson B.M.F."/>
            <person name="Ramesh M."/>
            <person name="Dasgupta S."/>
            <person name="Kirsebom L.A."/>
        </authorList>
    </citation>
    <scope>NUCLEOTIDE SEQUENCE [LARGE SCALE GENOMIC DNA]</scope>
    <source>
        <strain evidence="9 11">DSM 44124</strain>
    </source>
</reference>
<feature type="transmembrane region" description="Helical" evidence="7">
    <location>
        <begin position="340"/>
        <end position="360"/>
    </location>
</feature>
<dbReference type="RefSeq" id="WP_053856307.1">
    <property type="nucleotide sequence ID" value="NZ_ANBS01000072.1"/>
</dbReference>
<feature type="transmembrane region" description="Helical" evidence="7">
    <location>
        <begin position="87"/>
        <end position="106"/>
    </location>
</feature>
<evidence type="ECO:0000256" key="5">
    <source>
        <dbReference type="ARBA" id="ARBA00022989"/>
    </source>
</evidence>
<dbReference type="GeneID" id="76726201"/>
<dbReference type="InterPro" id="IPR004638">
    <property type="entry name" value="EmrB-like"/>
</dbReference>
<dbReference type="AlphaFoldDB" id="A0A8H2PHT8"/>
<feature type="transmembrane region" description="Helical" evidence="7">
    <location>
        <begin position="277"/>
        <end position="300"/>
    </location>
</feature>
<dbReference type="PROSITE" id="PS50850">
    <property type="entry name" value="MFS"/>
    <property type="match status" value="1"/>
</dbReference>
<dbReference type="EMBL" id="POTL01000001">
    <property type="protein sequence ID" value="TLH53462.1"/>
    <property type="molecule type" value="Genomic_DNA"/>
</dbReference>
<keyword evidence="5 7" id="KW-1133">Transmembrane helix</keyword>
<dbReference type="KEGG" id="mmuc:C1S78_014845"/>
<dbReference type="NCBIfam" id="TIGR00711">
    <property type="entry name" value="efflux_EmrB"/>
    <property type="match status" value="1"/>
</dbReference>
<reference evidence="9 11" key="2">
    <citation type="journal article" date="2019" name="BMC Evol. Biol.">
        <title>Comparative genomics of Mycobacterium mucogenicum and Mycobacterium neoaurum clade members emphasizing tRNA and non-coding RNA.</title>
        <authorList>
            <person name="Behra P.R.K."/>
            <person name="Pettersson B.M.F."/>
            <person name="Das S."/>
            <person name="Dasgupta S."/>
            <person name="Kirsebom L.A."/>
        </authorList>
    </citation>
    <scope>NUCLEOTIDE SEQUENCE [LARGE SCALE GENOMIC DNA]</scope>
    <source>
        <strain evidence="9 11">DSM 44124</strain>
    </source>
</reference>
<dbReference type="PANTHER" id="PTHR42718:SF42">
    <property type="entry name" value="EXPORT PROTEIN"/>
    <property type="match status" value="1"/>
</dbReference>
<proteinExistence type="predicted"/>
<feature type="transmembrane region" description="Helical" evidence="7">
    <location>
        <begin position="55"/>
        <end position="75"/>
    </location>
</feature>
<feature type="transmembrane region" description="Helical" evidence="7">
    <location>
        <begin position="238"/>
        <end position="256"/>
    </location>
</feature>
<feature type="domain" description="Major facilitator superfamily (MFS) profile" evidence="8">
    <location>
        <begin position="21"/>
        <end position="469"/>
    </location>
</feature>
<dbReference type="PANTHER" id="PTHR42718">
    <property type="entry name" value="MAJOR FACILITATOR SUPERFAMILY MULTIDRUG TRANSPORTER MFSC"/>
    <property type="match status" value="1"/>
</dbReference>
<sequence length="506" mass="50847">MSDVGSRPFGVRFGSAAGRWVLAATVLGSGMAQLDATVVNVALPAIGQDLNAEVGGLQLVVSAYSVTLAALILLSGSLGDRLGRKRVFVVGVAWFTVASAICAVAPNAEMLIAARALQGIGGALLTPGSLAIIQSVFMPTDRAKAIGAWSALGGVAAAIGPLLGGYLVQAINWRAIFLINVPLGCLVAWLALRHVPESRDPSTAGRLDYAGATAATAGLAGTTYAVVEGPNRGWDSPVVLAAGVLGVIAMVAFVLIERRTANPMLPLAIFSSRQFTSANAVTFVVYTALGGVFFLLVVVLQTALGYSPVAAGAASLPVTAIMLALSSASGALAQRIGPRLPLTIGPLVIAAGMVLMTRIGPGASYSTVVLPAVVVFGLGLAATVAPVTAAALAAADERHAGVASGVNNAVARTAGLLAVALLPPLSGLTGDAFRSPAAITAGFHTAMLISAGLAALGGVLAFATISNDLLAEEPDEAPPSHHYHCALAEVPANDRGVTEHGGEFIE</sequence>
<organism evidence="10">
    <name type="scientific">Mycolicibacterium mucogenicum DSM 44124</name>
    <dbReference type="NCBI Taxonomy" id="1226753"/>
    <lineage>
        <taxon>Bacteria</taxon>
        <taxon>Bacillati</taxon>
        <taxon>Actinomycetota</taxon>
        <taxon>Actinomycetes</taxon>
        <taxon>Mycobacteriales</taxon>
        <taxon>Mycobacteriaceae</taxon>
        <taxon>Mycolicibacterium</taxon>
    </lineage>
</organism>
<evidence type="ECO:0000256" key="7">
    <source>
        <dbReference type="SAM" id="Phobius"/>
    </source>
</evidence>
<dbReference type="InterPro" id="IPR011701">
    <property type="entry name" value="MFS"/>
</dbReference>
<dbReference type="Proteomes" id="UP000309231">
    <property type="component" value="Chromosome"/>
</dbReference>
<evidence type="ECO:0000313" key="11">
    <source>
        <dbReference type="Proteomes" id="UP000309231"/>
    </source>
</evidence>
<evidence type="ECO:0000256" key="1">
    <source>
        <dbReference type="ARBA" id="ARBA00004651"/>
    </source>
</evidence>
<reference evidence="10" key="1">
    <citation type="submission" date="2018-01" db="EMBL/GenBank/DDBJ databases">
        <title>Comparative genomics of Mycobacterium mucogenicum and Mycobacterium neoaurum clade members emphasizing tRNA and non-coding RNA.</title>
        <authorList>
            <person name="Behra P.R.K."/>
            <person name="Pettersson B.M.F."/>
            <person name="Das S."/>
            <person name="Dasgupta S."/>
            <person name="Kirsebom L.A."/>
        </authorList>
    </citation>
    <scope>NUCLEOTIDE SEQUENCE</scope>
    <source>
        <strain evidence="10">DSM 44124</strain>
    </source>
</reference>
<dbReference type="Pfam" id="PF07690">
    <property type="entry name" value="MFS_1"/>
    <property type="match status" value="1"/>
</dbReference>
<feature type="transmembrane region" description="Helical" evidence="7">
    <location>
        <begin position="173"/>
        <end position="195"/>
    </location>
</feature>
<dbReference type="InterPro" id="IPR020846">
    <property type="entry name" value="MFS_dom"/>
</dbReference>
<keyword evidence="11" id="KW-1185">Reference proteome</keyword>
<feature type="transmembrane region" description="Helical" evidence="7">
    <location>
        <begin position="406"/>
        <end position="425"/>
    </location>
</feature>
<keyword evidence="2" id="KW-0813">Transport</keyword>
<feature type="transmembrane region" description="Helical" evidence="7">
    <location>
        <begin position="145"/>
        <end position="167"/>
    </location>
</feature>
<dbReference type="EMBL" id="CP062008">
    <property type="protein sequence ID" value="QPG66913.1"/>
    <property type="molecule type" value="Genomic_DNA"/>
</dbReference>
<gene>
    <name evidence="9" type="ORF">C1S78_014845</name>
    <name evidence="10" type="ORF">C1S78_14800</name>
</gene>
<feature type="transmembrane region" description="Helical" evidence="7">
    <location>
        <begin position="20"/>
        <end position="43"/>
    </location>
</feature>
<dbReference type="GO" id="GO:0005886">
    <property type="term" value="C:plasma membrane"/>
    <property type="evidence" value="ECO:0007669"/>
    <property type="project" value="UniProtKB-SubCell"/>
</dbReference>
<feature type="transmembrane region" description="Helical" evidence="7">
    <location>
        <begin position="372"/>
        <end position="394"/>
    </location>
</feature>
<feature type="transmembrane region" description="Helical" evidence="7">
    <location>
        <begin position="306"/>
        <end position="328"/>
    </location>
</feature>
<dbReference type="CDD" id="cd17321">
    <property type="entry name" value="MFS_MMR_MDR_like"/>
    <property type="match status" value="1"/>
</dbReference>
<feature type="transmembrane region" description="Helical" evidence="7">
    <location>
        <begin position="207"/>
        <end position="226"/>
    </location>
</feature>
<keyword evidence="6 7" id="KW-0472">Membrane</keyword>
<dbReference type="GO" id="GO:0022857">
    <property type="term" value="F:transmembrane transporter activity"/>
    <property type="evidence" value="ECO:0007669"/>
    <property type="project" value="InterPro"/>
</dbReference>
<name>A0A8H2PHT8_MYCMU</name>
<dbReference type="SUPFAM" id="SSF103473">
    <property type="entry name" value="MFS general substrate transporter"/>
    <property type="match status" value="1"/>
</dbReference>
<dbReference type="InterPro" id="IPR036259">
    <property type="entry name" value="MFS_trans_sf"/>
</dbReference>
<accession>A0A8H2PHT8</accession>
<protein>
    <submittedName>
        <fullName evidence="9 10">MFS transporter</fullName>
    </submittedName>
</protein>
<evidence type="ECO:0000313" key="9">
    <source>
        <dbReference type="EMBL" id="QPG66913.1"/>
    </source>
</evidence>
<dbReference type="Gene3D" id="1.20.1250.20">
    <property type="entry name" value="MFS general substrate transporter like domains"/>
    <property type="match status" value="1"/>
</dbReference>
<feature type="transmembrane region" description="Helical" evidence="7">
    <location>
        <begin position="437"/>
        <end position="463"/>
    </location>
</feature>
<evidence type="ECO:0000256" key="3">
    <source>
        <dbReference type="ARBA" id="ARBA00022475"/>
    </source>
</evidence>
<dbReference type="Gene3D" id="1.20.1720.10">
    <property type="entry name" value="Multidrug resistance protein D"/>
    <property type="match status" value="1"/>
</dbReference>
<evidence type="ECO:0000259" key="8">
    <source>
        <dbReference type="PROSITE" id="PS50850"/>
    </source>
</evidence>
<evidence type="ECO:0000313" key="10">
    <source>
        <dbReference type="EMBL" id="TLH53462.1"/>
    </source>
</evidence>